<dbReference type="SUPFAM" id="SSF53756">
    <property type="entry name" value="UDP-Glycosyltransferase/glycogen phosphorylase"/>
    <property type="match status" value="1"/>
</dbReference>
<dbReference type="GO" id="GO:0016757">
    <property type="term" value="F:glycosyltransferase activity"/>
    <property type="evidence" value="ECO:0007669"/>
    <property type="project" value="InterPro"/>
</dbReference>
<dbReference type="AlphaFoldDB" id="A0A5C1QH97"/>
<dbReference type="KEGG" id="sper:EW093_13175"/>
<evidence type="ECO:0000259" key="1">
    <source>
        <dbReference type="Pfam" id="PF00534"/>
    </source>
</evidence>
<name>A0A5C1QH97_9SPIO</name>
<sequence length="362" mass="41511">MTQIPSYPFDKIYDGYTNIDTIDYYKGIKIHRVKTFLGYNKSTVKKIGGYLLFAFFTWKKAFNLAKNIDKVFFYHTGPATMAHSSMVFKKIYKKKCYIWTQDIWPDAIYAYGIKKTFLSNLLLKTYLKKLYKNFDKVFVSCPGFISIVKTYYSREIKYIPQWYPLENDVIKIAKLKSSNEKLQFTFLGNLGTAQNLENVCLGFLKAVDDGLDATLNIVGDGVSYTKLKQIIDNSKTDKIILWGRKPQSEMNSFLEMSDVMIVSLADDPLLNMYIPAKFQGYLCAGKPILGILNGEVSKIIKINSLGVTVSPSNIEEISKSFESFVGKKDRIIEFRKNSSIFYEKNYLKFNSIANLITNIQGK</sequence>
<dbReference type="RefSeq" id="WP_149568858.1">
    <property type="nucleotide sequence ID" value="NZ_CP035807.1"/>
</dbReference>
<gene>
    <name evidence="2" type="ORF">EW093_13175</name>
</gene>
<protein>
    <submittedName>
        <fullName evidence="2">Glycosyltransferase</fullName>
    </submittedName>
</protein>
<keyword evidence="3" id="KW-1185">Reference proteome</keyword>
<organism evidence="2 3">
    <name type="scientific">Thiospirochaeta perfilievii</name>
    <dbReference type="NCBI Taxonomy" id="252967"/>
    <lineage>
        <taxon>Bacteria</taxon>
        <taxon>Pseudomonadati</taxon>
        <taxon>Spirochaetota</taxon>
        <taxon>Spirochaetia</taxon>
        <taxon>Spirochaetales</taxon>
        <taxon>Spirochaetaceae</taxon>
        <taxon>Thiospirochaeta</taxon>
    </lineage>
</organism>
<keyword evidence="2" id="KW-0808">Transferase</keyword>
<dbReference type="CDD" id="cd03794">
    <property type="entry name" value="GT4_WbuB-like"/>
    <property type="match status" value="1"/>
</dbReference>
<dbReference type="InterPro" id="IPR001296">
    <property type="entry name" value="Glyco_trans_1"/>
</dbReference>
<dbReference type="EMBL" id="CP035807">
    <property type="protein sequence ID" value="QEN05622.1"/>
    <property type="molecule type" value="Genomic_DNA"/>
</dbReference>
<reference evidence="2 3" key="2">
    <citation type="submission" date="2019-09" db="EMBL/GenBank/DDBJ databases">
        <title>Complete Genome Sequence and Methylome Analysis of free living Spirochaetas.</title>
        <authorList>
            <person name="Leshcheva N."/>
            <person name="Mikheeva N."/>
        </authorList>
    </citation>
    <scope>NUCLEOTIDE SEQUENCE [LARGE SCALE GENOMIC DNA]</scope>
    <source>
        <strain evidence="2 3">P</strain>
    </source>
</reference>
<reference evidence="2 3" key="1">
    <citation type="submission" date="2019-02" db="EMBL/GenBank/DDBJ databases">
        <authorList>
            <person name="Fomenkov A."/>
            <person name="Dubinina G."/>
            <person name="Grabovich M."/>
            <person name="Vincze T."/>
            <person name="Roberts R.J."/>
        </authorList>
    </citation>
    <scope>NUCLEOTIDE SEQUENCE [LARGE SCALE GENOMIC DNA]</scope>
    <source>
        <strain evidence="2 3">P</strain>
    </source>
</reference>
<dbReference type="Proteomes" id="UP000323824">
    <property type="component" value="Chromosome"/>
</dbReference>
<evidence type="ECO:0000313" key="3">
    <source>
        <dbReference type="Proteomes" id="UP000323824"/>
    </source>
</evidence>
<accession>A0A5C1QH97</accession>
<dbReference type="OrthoDB" id="9811902at2"/>
<dbReference type="Pfam" id="PF00534">
    <property type="entry name" value="Glycos_transf_1"/>
    <property type="match status" value="1"/>
</dbReference>
<evidence type="ECO:0000313" key="2">
    <source>
        <dbReference type="EMBL" id="QEN05622.1"/>
    </source>
</evidence>
<feature type="domain" description="Glycosyl transferase family 1" evidence="1">
    <location>
        <begin position="173"/>
        <end position="328"/>
    </location>
</feature>
<proteinExistence type="predicted"/>
<dbReference type="Gene3D" id="3.40.50.2000">
    <property type="entry name" value="Glycogen Phosphorylase B"/>
    <property type="match status" value="2"/>
</dbReference>